<dbReference type="PANTHER" id="PTHR18964:SF149">
    <property type="entry name" value="BIFUNCTIONAL UDP-N-ACETYLGLUCOSAMINE 2-EPIMERASE_N-ACETYLMANNOSAMINE KINASE"/>
    <property type="match status" value="1"/>
</dbReference>
<dbReference type="CDD" id="cd23763">
    <property type="entry name" value="ASKHA_ATPase_ROK"/>
    <property type="match status" value="1"/>
</dbReference>
<dbReference type="InterPro" id="IPR043129">
    <property type="entry name" value="ATPase_NBD"/>
</dbReference>
<sequence length="170" mass="17744">MQEAKPVLAIDLGGTKIIAAIISHQGQVMAKEYHPTLADEGPQSVIDRILSAIDHLLRVRNMGSSQLHSISIAAAGAIDLDQGVITISPNLPGWHDIPLRDIVGKECGVNTFLINDANAAALGEHHFGAGRGIDNLIYLTVSTGIGGGIIINGELYSGPSGSAREIGHTT</sequence>
<evidence type="ECO:0000313" key="1">
    <source>
        <dbReference type="EMBL" id="GAI49439.1"/>
    </source>
</evidence>
<dbReference type="Pfam" id="PF00480">
    <property type="entry name" value="ROK"/>
    <property type="match status" value="1"/>
</dbReference>
<comment type="caution">
    <text evidence="1">The sequence shown here is derived from an EMBL/GenBank/DDBJ whole genome shotgun (WGS) entry which is preliminary data.</text>
</comment>
<protein>
    <recommendedName>
        <fullName evidence="2">ROK family protein</fullName>
    </recommendedName>
</protein>
<dbReference type="SUPFAM" id="SSF53067">
    <property type="entry name" value="Actin-like ATPase domain"/>
    <property type="match status" value="1"/>
</dbReference>
<name>X1R1J9_9ZZZZ</name>
<dbReference type="InterPro" id="IPR000600">
    <property type="entry name" value="ROK"/>
</dbReference>
<reference evidence="1" key="1">
    <citation type="journal article" date="2014" name="Front. Microbiol.">
        <title>High frequency of phylogenetically diverse reductive dehalogenase-homologous genes in deep subseafloor sedimentary metagenomes.</title>
        <authorList>
            <person name="Kawai M."/>
            <person name="Futagami T."/>
            <person name="Toyoda A."/>
            <person name="Takaki Y."/>
            <person name="Nishi S."/>
            <person name="Hori S."/>
            <person name="Arai W."/>
            <person name="Tsubouchi T."/>
            <person name="Morono Y."/>
            <person name="Uchiyama I."/>
            <person name="Ito T."/>
            <person name="Fujiyama A."/>
            <person name="Inagaki F."/>
            <person name="Takami H."/>
        </authorList>
    </citation>
    <scope>NUCLEOTIDE SEQUENCE</scope>
    <source>
        <strain evidence="1">Expedition CK06-06</strain>
    </source>
</reference>
<accession>X1R1J9</accession>
<organism evidence="1">
    <name type="scientific">marine sediment metagenome</name>
    <dbReference type="NCBI Taxonomy" id="412755"/>
    <lineage>
        <taxon>unclassified sequences</taxon>
        <taxon>metagenomes</taxon>
        <taxon>ecological metagenomes</taxon>
    </lineage>
</organism>
<dbReference type="Gene3D" id="3.30.420.40">
    <property type="match status" value="2"/>
</dbReference>
<feature type="non-terminal residue" evidence="1">
    <location>
        <position position="170"/>
    </location>
</feature>
<proteinExistence type="predicted"/>
<dbReference type="EMBL" id="BARV01038633">
    <property type="protein sequence ID" value="GAI49439.1"/>
    <property type="molecule type" value="Genomic_DNA"/>
</dbReference>
<evidence type="ECO:0008006" key="2">
    <source>
        <dbReference type="Google" id="ProtNLM"/>
    </source>
</evidence>
<gene>
    <name evidence="1" type="ORF">S06H3_59456</name>
</gene>
<dbReference type="AlphaFoldDB" id="X1R1J9"/>
<dbReference type="PANTHER" id="PTHR18964">
    <property type="entry name" value="ROK (REPRESSOR, ORF, KINASE) FAMILY"/>
    <property type="match status" value="1"/>
</dbReference>